<name>A0A150QXB5_SORCE</name>
<dbReference type="Pfam" id="PF24832">
    <property type="entry name" value="DUF7716"/>
    <property type="match status" value="1"/>
</dbReference>
<comment type="caution">
    <text evidence="2">The sequence shown here is derived from an EMBL/GenBank/DDBJ whole genome shotgun (WGS) entry which is preliminary data.</text>
</comment>
<dbReference type="EMBL" id="JEMB01003433">
    <property type="protein sequence ID" value="KYF72643.1"/>
    <property type="molecule type" value="Genomic_DNA"/>
</dbReference>
<sequence>MAKLLDLITNIDQLDREDVICAKPEWHPDSEARVFRLTEDCRVPDEATSLGYKYFLEVDIIRQVLEEFRSRPDASINEKCERIIHYATYDA</sequence>
<feature type="domain" description="DUF7716" evidence="1">
    <location>
        <begin position="3"/>
        <end position="91"/>
    </location>
</feature>
<evidence type="ECO:0000313" key="2">
    <source>
        <dbReference type="EMBL" id="KYF72643.1"/>
    </source>
</evidence>
<proteinExistence type="predicted"/>
<gene>
    <name evidence="2" type="ORF">BE17_50620</name>
</gene>
<dbReference type="Proteomes" id="UP000075635">
    <property type="component" value="Unassembled WGS sequence"/>
</dbReference>
<protein>
    <recommendedName>
        <fullName evidence="1">DUF7716 domain-containing protein</fullName>
    </recommendedName>
</protein>
<accession>A0A150QXB5</accession>
<dbReference type="InterPro" id="IPR056133">
    <property type="entry name" value="DUF7716"/>
</dbReference>
<evidence type="ECO:0000313" key="3">
    <source>
        <dbReference type="Proteomes" id="UP000075635"/>
    </source>
</evidence>
<dbReference type="AlphaFoldDB" id="A0A150QXB5"/>
<reference evidence="2 3" key="1">
    <citation type="submission" date="2014-02" db="EMBL/GenBank/DDBJ databases">
        <title>The small core and large imbalanced accessory genome model reveals a collaborative survival strategy of Sorangium cellulosum strains in nature.</title>
        <authorList>
            <person name="Han K."/>
            <person name="Peng R."/>
            <person name="Blom J."/>
            <person name="Li Y.-Z."/>
        </authorList>
    </citation>
    <scope>NUCLEOTIDE SEQUENCE [LARGE SCALE GENOMIC DNA]</scope>
    <source>
        <strain evidence="2 3">So0011-07</strain>
    </source>
</reference>
<organism evidence="2 3">
    <name type="scientific">Sorangium cellulosum</name>
    <name type="common">Polyangium cellulosum</name>
    <dbReference type="NCBI Taxonomy" id="56"/>
    <lineage>
        <taxon>Bacteria</taxon>
        <taxon>Pseudomonadati</taxon>
        <taxon>Myxococcota</taxon>
        <taxon>Polyangia</taxon>
        <taxon>Polyangiales</taxon>
        <taxon>Polyangiaceae</taxon>
        <taxon>Sorangium</taxon>
    </lineage>
</organism>
<evidence type="ECO:0000259" key="1">
    <source>
        <dbReference type="Pfam" id="PF24832"/>
    </source>
</evidence>